<dbReference type="NCBIfam" id="TIGR02610">
    <property type="entry name" value="PHA_gran_rgn"/>
    <property type="match status" value="1"/>
</dbReference>
<evidence type="ECO:0000313" key="2">
    <source>
        <dbReference type="Proteomes" id="UP001499988"/>
    </source>
</evidence>
<dbReference type="Proteomes" id="UP001499988">
    <property type="component" value="Unassembled WGS sequence"/>
</dbReference>
<proteinExistence type="predicted"/>
<accession>A0ABP9F9N7</accession>
<sequence length="92" mass="10526">MAKIHIERTHQLEQHQLRGLVDDVAESLTREYALRCHWVGSELVFRRRGAHGRLLPQADRLILTLELGLLLGPLSCGIEQAIHQRLDELLSD</sequence>
<dbReference type="EMBL" id="BAABJZ010000098">
    <property type="protein sequence ID" value="GAA4897410.1"/>
    <property type="molecule type" value="Genomic_DNA"/>
</dbReference>
<gene>
    <name evidence="1" type="ORF">GCM10023333_33400</name>
</gene>
<name>A0ABP9F9N7_9GAMM</name>
<reference evidence="2" key="1">
    <citation type="journal article" date="2019" name="Int. J. Syst. Evol. Microbiol.">
        <title>The Global Catalogue of Microorganisms (GCM) 10K type strain sequencing project: providing services to taxonomists for standard genome sequencing and annotation.</title>
        <authorList>
            <consortium name="The Broad Institute Genomics Platform"/>
            <consortium name="The Broad Institute Genome Sequencing Center for Infectious Disease"/>
            <person name="Wu L."/>
            <person name="Ma J."/>
        </authorList>
    </citation>
    <scope>NUCLEOTIDE SEQUENCE [LARGE SCALE GENOMIC DNA]</scope>
    <source>
        <strain evidence="2">JCM 18401</strain>
    </source>
</reference>
<evidence type="ECO:0008006" key="3">
    <source>
        <dbReference type="Google" id="ProtNLM"/>
    </source>
</evidence>
<protein>
    <recommendedName>
        <fullName evidence="3">Polyhydroxyalkanoic acid system protein</fullName>
    </recommendedName>
</protein>
<dbReference type="RefSeq" id="WP_345336602.1">
    <property type="nucleotide sequence ID" value="NZ_BAABJZ010000098.1"/>
</dbReference>
<dbReference type="InterPro" id="IPR013433">
    <property type="entry name" value="PHA_gran_rgn"/>
</dbReference>
<evidence type="ECO:0000313" key="1">
    <source>
        <dbReference type="EMBL" id="GAA4897410.1"/>
    </source>
</evidence>
<organism evidence="1 2">
    <name type="scientific">Ferrimonas pelagia</name>
    <dbReference type="NCBI Taxonomy" id="1177826"/>
    <lineage>
        <taxon>Bacteria</taxon>
        <taxon>Pseudomonadati</taxon>
        <taxon>Pseudomonadota</taxon>
        <taxon>Gammaproteobacteria</taxon>
        <taxon>Alteromonadales</taxon>
        <taxon>Ferrimonadaceae</taxon>
        <taxon>Ferrimonas</taxon>
    </lineage>
</organism>
<keyword evidence="2" id="KW-1185">Reference proteome</keyword>
<comment type="caution">
    <text evidence="1">The sequence shown here is derived from an EMBL/GenBank/DDBJ whole genome shotgun (WGS) entry which is preliminary data.</text>
</comment>
<dbReference type="Pfam" id="PF09650">
    <property type="entry name" value="PHA_gran_rgn"/>
    <property type="match status" value="1"/>
</dbReference>